<sequence>MASILLLLKALLRCCHHELQHESPRWKDRETKDLTSIIKGKKAGKACTGWDNLDHFWSFFNDHNEETRPWKLAECCIWP</sequence>
<comment type="caution">
    <text evidence="2">The sequence shown here is derived from an EMBL/GenBank/DDBJ whole genome shotgun (WGS) entry which is preliminary data.</text>
</comment>
<feature type="signal peptide" evidence="1">
    <location>
        <begin position="1"/>
        <end position="17"/>
    </location>
</feature>
<feature type="chain" id="PRO_5042946185" description="Secreted protein" evidence="1">
    <location>
        <begin position="18"/>
        <end position="79"/>
    </location>
</feature>
<evidence type="ECO:0000256" key="1">
    <source>
        <dbReference type="SAM" id="SignalP"/>
    </source>
</evidence>
<name>A0AAN9R326_PHACN</name>
<reference evidence="2 3" key="1">
    <citation type="submission" date="2024-01" db="EMBL/GenBank/DDBJ databases">
        <title>The genomes of 5 underutilized Papilionoideae crops provide insights into root nodulation and disease resistanc.</title>
        <authorList>
            <person name="Jiang F."/>
        </authorList>
    </citation>
    <scope>NUCLEOTIDE SEQUENCE [LARGE SCALE GENOMIC DNA]</scope>
    <source>
        <strain evidence="2">JINMINGXINNONG_FW02</strain>
        <tissue evidence="2">Leaves</tissue>
    </source>
</reference>
<evidence type="ECO:0000313" key="2">
    <source>
        <dbReference type="EMBL" id="KAK7356299.1"/>
    </source>
</evidence>
<organism evidence="2 3">
    <name type="scientific">Phaseolus coccineus</name>
    <name type="common">Scarlet runner bean</name>
    <name type="synonym">Phaseolus multiflorus</name>
    <dbReference type="NCBI Taxonomy" id="3886"/>
    <lineage>
        <taxon>Eukaryota</taxon>
        <taxon>Viridiplantae</taxon>
        <taxon>Streptophyta</taxon>
        <taxon>Embryophyta</taxon>
        <taxon>Tracheophyta</taxon>
        <taxon>Spermatophyta</taxon>
        <taxon>Magnoliopsida</taxon>
        <taxon>eudicotyledons</taxon>
        <taxon>Gunneridae</taxon>
        <taxon>Pentapetalae</taxon>
        <taxon>rosids</taxon>
        <taxon>fabids</taxon>
        <taxon>Fabales</taxon>
        <taxon>Fabaceae</taxon>
        <taxon>Papilionoideae</taxon>
        <taxon>50 kb inversion clade</taxon>
        <taxon>NPAAA clade</taxon>
        <taxon>indigoferoid/millettioid clade</taxon>
        <taxon>Phaseoleae</taxon>
        <taxon>Phaseolus</taxon>
    </lineage>
</organism>
<evidence type="ECO:0008006" key="4">
    <source>
        <dbReference type="Google" id="ProtNLM"/>
    </source>
</evidence>
<dbReference type="Proteomes" id="UP001374584">
    <property type="component" value="Unassembled WGS sequence"/>
</dbReference>
<dbReference type="AlphaFoldDB" id="A0AAN9R326"/>
<gene>
    <name evidence="2" type="ORF">VNO80_15568</name>
</gene>
<accession>A0AAN9R326</accession>
<proteinExistence type="predicted"/>
<evidence type="ECO:0000313" key="3">
    <source>
        <dbReference type="Proteomes" id="UP001374584"/>
    </source>
</evidence>
<dbReference type="EMBL" id="JAYMYR010000006">
    <property type="protein sequence ID" value="KAK7356299.1"/>
    <property type="molecule type" value="Genomic_DNA"/>
</dbReference>
<keyword evidence="1" id="KW-0732">Signal</keyword>
<keyword evidence="3" id="KW-1185">Reference proteome</keyword>
<protein>
    <recommendedName>
        <fullName evidence="4">Secreted protein</fullName>
    </recommendedName>
</protein>